<organism evidence="1">
    <name type="scientific">Arundo donax</name>
    <name type="common">Giant reed</name>
    <name type="synonym">Donax arundinaceus</name>
    <dbReference type="NCBI Taxonomy" id="35708"/>
    <lineage>
        <taxon>Eukaryota</taxon>
        <taxon>Viridiplantae</taxon>
        <taxon>Streptophyta</taxon>
        <taxon>Embryophyta</taxon>
        <taxon>Tracheophyta</taxon>
        <taxon>Spermatophyta</taxon>
        <taxon>Magnoliopsida</taxon>
        <taxon>Liliopsida</taxon>
        <taxon>Poales</taxon>
        <taxon>Poaceae</taxon>
        <taxon>PACMAD clade</taxon>
        <taxon>Arundinoideae</taxon>
        <taxon>Arundineae</taxon>
        <taxon>Arundo</taxon>
    </lineage>
</organism>
<dbReference type="AlphaFoldDB" id="A0A0A8ZAG4"/>
<sequence>MAYSFLPKRTSLPVVVPDLKLSSTSEDAQPHQSSQDAYPFPSLGTHRLALQHLQESSCYFGR</sequence>
<reference evidence="1" key="2">
    <citation type="journal article" date="2015" name="Data Brief">
        <title>Shoot transcriptome of the giant reed, Arundo donax.</title>
        <authorList>
            <person name="Barrero R.A."/>
            <person name="Guerrero F.D."/>
            <person name="Moolhuijzen P."/>
            <person name="Goolsby J.A."/>
            <person name="Tidwell J."/>
            <person name="Bellgard S.E."/>
            <person name="Bellgard M.I."/>
        </authorList>
    </citation>
    <scope>NUCLEOTIDE SEQUENCE</scope>
    <source>
        <tissue evidence="1">Shoot tissue taken approximately 20 cm above the soil surface</tissue>
    </source>
</reference>
<name>A0A0A8ZAG4_ARUDO</name>
<dbReference type="EMBL" id="GBRH01262084">
    <property type="protein sequence ID" value="JAD35811.1"/>
    <property type="molecule type" value="Transcribed_RNA"/>
</dbReference>
<accession>A0A0A8ZAG4</accession>
<reference evidence="1" key="1">
    <citation type="submission" date="2014-09" db="EMBL/GenBank/DDBJ databases">
        <authorList>
            <person name="Magalhaes I.L.F."/>
            <person name="Oliveira U."/>
            <person name="Santos F.R."/>
            <person name="Vidigal T.H.D.A."/>
            <person name="Brescovit A.D."/>
            <person name="Santos A.J."/>
        </authorList>
    </citation>
    <scope>NUCLEOTIDE SEQUENCE</scope>
    <source>
        <tissue evidence="1">Shoot tissue taken approximately 20 cm above the soil surface</tissue>
    </source>
</reference>
<evidence type="ECO:0000313" key="1">
    <source>
        <dbReference type="EMBL" id="JAD35811.1"/>
    </source>
</evidence>
<protein>
    <submittedName>
        <fullName evidence="1">Uncharacterized protein</fullName>
    </submittedName>
</protein>
<proteinExistence type="predicted"/>